<name>A0A1K1QSL4_9PSEU</name>
<dbReference type="STRING" id="546364.SAMN04489730_2183"/>
<evidence type="ECO:0000313" key="7">
    <source>
        <dbReference type="EMBL" id="SFW62872.1"/>
    </source>
</evidence>
<feature type="transmembrane region" description="Helical" evidence="5">
    <location>
        <begin position="179"/>
        <end position="198"/>
    </location>
</feature>
<dbReference type="InterPro" id="IPR005829">
    <property type="entry name" value="Sugar_transporter_CS"/>
</dbReference>
<dbReference type="GO" id="GO:0005886">
    <property type="term" value="C:plasma membrane"/>
    <property type="evidence" value="ECO:0007669"/>
    <property type="project" value="UniProtKB-SubCell"/>
</dbReference>
<feature type="transmembrane region" description="Helical" evidence="5">
    <location>
        <begin position="150"/>
        <end position="173"/>
    </location>
</feature>
<feature type="transmembrane region" description="Helical" evidence="5">
    <location>
        <begin position="323"/>
        <end position="348"/>
    </location>
</feature>
<proteinExistence type="predicted"/>
<dbReference type="EMBL" id="FPJG01000006">
    <property type="protein sequence ID" value="SFW62872.1"/>
    <property type="molecule type" value="Genomic_DNA"/>
</dbReference>
<dbReference type="InterPro" id="IPR036259">
    <property type="entry name" value="MFS_trans_sf"/>
</dbReference>
<dbReference type="PANTHER" id="PTHR23508:SF10">
    <property type="entry name" value="CARBOXYLIC ACID TRANSPORTER PROTEIN HOMOLOG"/>
    <property type="match status" value="1"/>
</dbReference>
<dbReference type="Pfam" id="PF07690">
    <property type="entry name" value="MFS_1"/>
    <property type="match status" value="1"/>
</dbReference>
<organism evidence="7 8">
    <name type="scientific">Amycolatopsis australiensis</name>
    <dbReference type="NCBI Taxonomy" id="546364"/>
    <lineage>
        <taxon>Bacteria</taxon>
        <taxon>Bacillati</taxon>
        <taxon>Actinomycetota</taxon>
        <taxon>Actinomycetes</taxon>
        <taxon>Pseudonocardiales</taxon>
        <taxon>Pseudonocardiaceae</taxon>
        <taxon>Amycolatopsis</taxon>
    </lineage>
</organism>
<dbReference type="FunFam" id="1.20.1250.20:FF:000253">
    <property type="entry name" value="Transporter, major facilitator family"/>
    <property type="match status" value="1"/>
</dbReference>
<feature type="domain" description="Major facilitator superfamily (MFS) profile" evidence="6">
    <location>
        <begin position="25"/>
        <end position="408"/>
    </location>
</feature>
<feature type="transmembrane region" description="Helical" evidence="5">
    <location>
        <begin position="369"/>
        <end position="402"/>
    </location>
</feature>
<evidence type="ECO:0000256" key="2">
    <source>
        <dbReference type="ARBA" id="ARBA00022692"/>
    </source>
</evidence>
<reference evidence="8" key="1">
    <citation type="submission" date="2016-11" db="EMBL/GenBank/DDBJ databases">
        <authorList>
            <person name="Varghese N."/>
            <person name="Submissions S."/>
        </authorList>
    </citation>
    <scope>NUCLEOTIDE SEQUENCE [LARGE SCALE GENOMIC DNA]</scope>
    <source>
        <strain evidence="8">DSM 44671</strain>
    </source>
</reference>
<feature type="transmembrane region" description="Helical" evidence="5">
    <location>
        <begin position="299"/>
        <end position="317"/>
    </location>
</feature>
<dbReference type="GO" id="GO:0046943">
    <property type="term" value="F:carboxylic acid transmembrane transporter activity"/>
    <property type="evidence" value="ECO:0007669"/>
    <property type="project" value="TreeGrafter"/>
</dbReference>
<feature type="transmembrane region" description="Helical" evidence="5">
    <location>
        <begin position="233"/>
        <end position="250"/>
    </location>
</feature>
<dbReference type="AlphaFoldDB" id="A0A1K1QSL4"/>
<dbReference type="Gene3D" id="1.20.1250.20">
    <property type="entry name" value="MFS general substrate transporter like domains"/>
    <property type="match status" value="2"/>
</dbReference>
<keyword evidence="4 5" id="KW-0472">Membrane</keyword>
<dbReference type="Proteomes" id="UP000182740">
    <property type="component" value="Unassembled WGS sequence"/>
</dbReference>
<feature type="transmembrane region" description="Helical" evidence="5">
    <location>
        <begin position="61"/>
        <end position="82"/>
    </location>
</feature>
<gene>
    <name evidence="7" type="ORF">SAMN04489730_2183</name>
</gene>
<sequence>MTAATATEARPFDWFRTLGKRGRRAFLGAFGGYGLDSFDYQTLPLGLAAITAYFGISSGEAGLLGTTTLVVSAVGGVGAGMLADRIGRVRTLQVTIAMYTIFTVLCGFAPNFETLLVFRALQGLGFGGEWAAGAALVAEYSSARYRGRTVAFVQSAWAVGWGLSVIVYTVVFSVASDDVAWRVMFWTGVIPALLVLWVRKSVKDAPRAEERLKTERPKGTLAQIFKAGLLRRTFFAALLSTGVQGGYYAINTWLPTYLKKTRDLTVIGTGGYLAFLITGAFVGYVCGGYLTDLLGRKKTFLTFAVLSAGLIVAYTQIPKGANGLVLVLGFPLGFAMSAIFSGFGAFLAELYPTALRGTGQGFTYNFGRAVGAVFPTIVGFLGAGGAIVFGAVGYGIAVLALLGLPETRGTELED</sequence>
<accession>A0A1K1QSL4</accession>
<keyword evidence="3 5" id="KW-1133">Transmembrane helix</keyword>
<dbReference type="InterPro" id="IPR020846">
    <property type="entry name" value="MFS_dom"/>
</dbReference>
<dbReference type="PROSITE" id="PS00217">
    <property type="entry name" value="SUGAR_TRANSPORT_2"/>
    <property type="match status" value="1"/>
</dbReference>
<dbReference type="PANTHER" id="PTHR23508">
    <property type="entry name" value="CARBOXYLIC ACID TRANSPORTER PROTEIN HOMOLOG"/>
    <property type="match status" value="1"/>
</dbReference>
<dbReference type="PROSITE" id="PS50850">
    <property type="entry name" value="MFS"/>
    <property type="match status" value="1"/>
</dbReference>
<evidence type="ECO:0000256" key="5">
    <source>
        <dbReference type="SAM" id="Phobius"/>
    </source>
</evidence>
<dbReference type="InterPro" id="IPR011701">
    <property type="entry name" value="MFS"/>
</dbReference>
<protein>
    <submittedName>
        <fullName evidence="7">Sugar phosphate permease</fullName>
    </submittedName>
</protein>
<dbReference type="RefSeq" id="WP_072476143.1">
    <property type="nucleotide sequence ID" value="NZ_FPJG01000006.1"/>
</dbReference>
<feature type="transmembrane region" description="Helical" evidence="5">
    <location>
        <begin position="94"/>
        <end position="110"/>
    </location>
</feature>
<dbReference type="CDD" id="cd17371">
    <property type="entry name" value="MFS_MucK"/>
    <property type="match status" value="1"/>
</dbReference>
<comment type="subcellular location">
    <subcellularLocation>
        <location evidence="1">Cell membrane</location>
        <topology evidence="1">Multi-pass membrane protein</topology>
    </subcellularLocation>
</comment>
<keyword evidence="8" id="KW-1185">Reference proteome</keyword>
<evidence type="ECO:0000256" key="3">
    <source>
        <dbReference type="ARBA" id="ARBA00022989"/>
    </source>
</evidence>
<evidence type="ECO:0000259" key="6">
    <source>
        <dbReference type="PROSITE" id="PS50850"/>
    </source>
</evidence>
<evidence type="ECO:0000256" key="1">
    <source>
        <dbReference type="ARBA" id="ARBA00004651"/>
    </source>
</evidence>
<keyword evidence="2 5" id="KW-0812">Transmembrane</keyword>
<evidence type="ECO:0000313" key="8">
    <source>
        <dbReference type="Proteomes" id="UP000182740"/>
    </source>
</evidence>
<feature type="transmembrane region" description="Helical" evidence="5">
    <location>
        <begin position="270"/>
        <end position="290"/>
    </location>
</feature>
<dbReference type="OrthoDB" id="9787026at2"/>
<dbReference type="SUPFAM" id="SSF103473">
    <property type="entry name" value="MFS general substrate transporter"/>
    <property type="match status" value="1"/>
</dbReference>
<evidence type="ECO:0000256" key="4">
    <source>
        <dbReference type="ARBA" id="ARBA00023136"/>
    </source>
</evidence>